<keyword evidence="2" id="KW-0949">S-adenosyl-L-methionine</keyword>
<dbReference type="EMBL" id="QENQ01000001">
    <property type="protein sequence ID" value="PVX29360.1"/>
    <property type="molecule type" value="Genomic_DNA"/>
</dbReference>
<accession>A0A2U0SDF8</accession>
<evidence type="ECO:0000313" key="7">
    <source>
        <dbReference type="EMBL" id="PVX29360.1"/>
    </source>
</evidence>
<proteinExistence type="predicted"/>
<evidence type="ECO:0000313" key="8">
    <source>
        <dbReference type="Proteomes" id="UP000245890"/>
    </source>
</evidence>
<dbReference type="AlphaFoldDB" id="A0A2U0SDF8"/>
<dbReference type="Proteomes" id="UP000245890">
    <property type="component" value="Unassembled WGS sequence"/>
</dbReference>
<comment type="cofactor">
    <cofactor evidence="1">
        <name>[4Fe-4S] cluster</name>
        <dbReference type="ChEBI" id="CHEBI:49883"/>
    </cofactor>
</comment>
<dbReference type="InterPro" id="IPR050377">
    <property type="entry name" value="Radical_SAM_PqqE_MftC-like"/>
</dbReference>
<keyword evidence="5" id="KW-0411">Iron-sulfur</keyword>
<evidence type="ECO:0000259" key="6">
    <source>
        <dbReference type="Pfam" id="PF04055"/>
    </source>
</evidence>
<reference evidence="7 8" key="1">
    <citation type="submission" date="2018-05" db="EMBL/GenBank/DDBJ databases">
        <title>Description of Sphingomonas pokkalii sp nov, isolated from the rhizosphere of saline tolerant pokkali rice and its draft genome analysis.</title>
        <authorList>
            <person name="Menon R."/>
            <person name="Kumari S."/>
            <person name="Rameshkumar N."/>
        </authorList>
    </citation>
    <scope>NUCLEOTIDE SEQUENCE [LARGE SCALE GENOMIC DNA]</scope>
    <source>
        <strain evidence="7 8">L3B27</strain>
    </source>
</reference>
<evidence type="ECO:0000256" key="3">
    <source>
        <dbReference type="ARBA" id="ARBA00022723"/>
    </source>
</evidence>
<keyword evidence="8" id="KW-1185">Reference proteome</keyword>
<dbReference type="PANTHER" id="PTHR11228:SF34">
    <property type="entry name" value="TUNGSTEN-CONTAINING ALDEHYDE FERREDOXIN OXIDOREDUCTASE COFACTOR MODIFYING PROTEIN"/>
    <property type="match status" value="1"/>
</dbReference>
<dbReference type="GO" id="GO:0051536">
    <property type="term" value="F:iron-sulfur cluster binding"/>
    <property type="evidence" value="ECO:0007669"/>
    <property type="project" value="UniProtKB-KW"/>
</dbReference>
<name>A0A2U0SDF8_9SPHN</name>
<comment type="caution">
    <text evidence="7">The sequence shown here is derived from an EMBL/GenBank/DDBJ whole genome shotgun (WGS) entry which is preliminary data.</text>
</comment>
<evidence type="ECO:0000256" key="4">
    <source>
        <dbReference type="ARBA" id="ARBA00023004"/>
    </source>
</evidence>
<dbReference type="GO" id="GO:0046872">
    <property type="term" value="F:metal ion binding"/>
    <property type="evidence" value="ECO:0007669"/>
    <property type="project" value="UniProtKB-KW"/>
</dbReference>
<keyword evidence="3" id="KW-0479">Metal-binding</keyword>
<sequence>MVQQSRAVIAPRELVINVTLRCPLKCAHCCFSSDMFQHGHLALEDCLLAIRQAASVGGIEIVHFVGGDPFLHDDIMREAYAVARALGLRGGATTSAYWGKTAAHARKVLAPLAAAGLTELTISYDDSHAEFVRVDAIRNAVEAALELGLTLRIAVTISPGARLTAAGLRGMLALGERADVKIYETPINATGRASETVSAAPAVREFAKADAAHGPCLSVLRTFTVNHQGAILPCCGVLPHYEGLRVGTLAGGMEQAVASAFADPLLKTLAFEGPAAVLDDLGEPRGCEAGVCEVCDRIFRDPAILARARERAQERLPRLVALETAFRGAGLFAPPLAEADAR</sequence>
<dbReference type="InterPro" id="IPR007197">
    <property type="entry name" value="rSAM"/>
</dbReference>
<evidence type="ECO:0000256" key="2">
    <source>
        <dbReference type="ARBA" id="ARBA00022691"/>
    </source>
</evidence>
<keyword evidence="4" id="KW-0408">Iron</keyword>
<dbReference type="GO" id="GO:0003824">
    <property type="term" value="F:catalytic activity"/>
    <property type="evidence" value="ECO:0007669"/>
    <property type="project" value="InterPro"/>
</dbReference>
<dbReference type="RefSeq" id="WP_116468799.1">
    <property type="nucleotide sequence ID" value="NZ_QENQ01000001.1"/>
</dbReference>
<dbReference type="InterPro" id="IPR058240">
    <property type="entry name" value="rSAM_sf"/>
</dbReference>
<protein>
    <submittedName>
        <fullName evidence="7">Radical SAM superfamily enzyme</fullName>
    </submittedName>
</protein>
<dbReference type="SUPFAM" id="SSF102114">
    <property type="entry name" value="Radical SAM enzymes"/>
    <property type="match status" value="1"/>
</dbReference>
<evidence type="ECO:0000256" key="1">
    <source>
        <dbReference type="ARBA" id="ARBA00001966"/>
    </source>
</evidence>
<gene>
    <name evidence="7" type="ORF">DD559_08545</name>
</gene>
<dbReference type="SFLD" id="SFLDS00029">
    <property type="entry name" value="Radical_SAM"/>
    <property type="match status" value="1"/>
</dbReference>
<dbReference type="SFLD" id="SFLDG01067">
    <property type="entry name" value="SPASM/twitch_domain_containing"/>
    <property type="match status" value="1"/>
</dbReference>
<dbReference type="OrthoDB" id="9792276at2"/>
<feature type="domain" description="Radical SAM core" evidence="6">
    <location>
        <begin position="16"/>
        <end position="142"/>
    </location>
</feature>
<organism evidence="7 8">
    <name type="scientific">Sphingomonas pokkalii</name>
    <dbReference type="NCBI Taxonomy" id="2175090"/>
    <lineage>
        <taxon>Bacteria</taxon>
        <taxon>Pseudomonadati</taxon>
        <taxon>Pseudomonadota</taxon>
        <taxon>Alphaproteobacteria</taxon>
        <taxon>Sphingomonadales</taxon>
        <taxon>Sphingomonadaceae</taxon>
        <taxon>Sphingomonas</taxon>
    </lineage>
</organism>
<dbReference type="PANTHER" id="PTHR11228">
    <property type="entry name" value="RADICAL SAM DOMAIN PROTEIN"/>
    <property type="match status" value="1"/>
</dbReference>
<evidence type="ECO:0000256" key="5">
    <source>
        <dbReference type="ARBA" id="ARBA00023014"/>
    </source>
</evidence>
<dbReference type="InterPro" id="IPR013785">
    <property type="entry name" value="Aldolase_TIM"/>
</dbReference>
<dbReference type="CDD" id="cd01335">
    <property type="entry name" value="Radical_SAM"/>
    <property type="match status" value="1"/>
</dbReference>
<dbReference type="Pfam" id="PF04055">
    <property type="entry name" value="Radical_SAM"/>
    <property type="match status" value="1"/>
</dbReference>
<dbReference type="Gene3D" id="3.20.20.70">
    <property type="entry name" value="Aldolase class I"/>
    <property type="match status" value="1"/>
</dbReference>